<feature type="region of interest" description="Disordered" evidence="2">
    <location>
        <begin position="1927"/>
        <end position="1963"/>
    </location>
</feature>
<comment type="caution">
    <text evidence="5">The sequence shown here is derived from an EMBL/GenBank/DDBJ whole genome shotgun (WGS) entry which is preliminary data.</text>
</comment>
<reference evidence="5" key="1">
    <citation type="journal article" date="2021" name="Nat. Commun.">
        <title>Genetic determinants of endophytism in the Arabidopsis root mycobiome.</title>
        <authorList>
            <person name="Mesny F."/>
            <person name="Miyauchi S."/>
            <person name="Thiergart T."/>
            <person name="Pickel B."/>
            <person name="Atanasova L."/>
            <person name="Karlsson M."/>
            <person name="Huettel B."/>
            <person name="Barry K.W."/>
            <person name="Haridas S."/>
            <person name="Chen C."/>
            <person name="Bauer D."/>
            <person name="Andreopoulos W."/>
            <person name="Pangilinan J."/>
            <person name="LaButti K."/>
            <person name="Riley R."/>
            <person name="Lipzen A."/>
            <person name="Clum A."/>
            <person name="Drula E."/>
            <person name="Henrissat B."/>
            <person name="Kohler A."/>
            <person name="Grigoriev I.V."/>
            <person name="Martin F.M."/>
            <person name="Hacquard S."/>
        </authorList>
    </citation>
    <scope>NUCLEOTIDE SEQUENCE</scope>
    <source>
        <strain evidence="5">MPI-CAGE-AT-0023</strain>
    </source>
</reference>
<dbReference type="PANTHER" id="PTHR10039">
    <property type="entry name" value="AMELOGENIN"/>
    <property type="match status" value="1"/>
</dbReference>
<organism evidence="5 6">
    <name type="scientific">Fusarium redolens</name>
    <dbReference type="NCBI Taxonomy" id="48865"/>
    <lineage>
        <taxon>Eukaryota</taxon>
        <taxon>Fungi</taxon>
        <taxon>Dikarya</taxon>
        <taxon>Ascomycota</taxon>
        <taxon>Pezizomycotina</taxon>
        <taxon>Sordariomycetes</taxon>
        <taxon>Hypocreomycetidae</taxon>
        <taxon>Hypocreales</taxon>
        <taxon>Nectriaceae</taxon>
        <taxon>Fusarium</taxon>
        <taxon>Fusarium redolens species complex</taxon>
    </lineage>
</organism>
<dbReference type="EMBL" id="JAGMUX010000011">
    <property type="protein sequence ID" value="KAH7244463.1"/>
    <property type="molecule type" value="Genomic_DNA"/>
</dbReference>
<evidence type="ECO:0000259" key="4">
    <source>
        <dbReference type="Pfam" id="PF24883"/>
    </source>
</evidence>
<keyword evidence="6" id="KW-1185">Reference proteome</keyword>
<dbReference type="OrthoDB" id="2546325at2759"/>
<keyword evidence="1" id="KW-0677">Repeat</keyword>
<accession>A0A9P9GTM0</accession>
<dbReference type="SUPFAM" id="SSF48452">
    <property type="entry name" value="TPR-like"/>
    <property type="match status" value="2"/>
</dbReference>
<evidence type="ECO:0008006" key="7">
    <source>
        <dbReference type="Google" id="ProtNLM"/>
    </source>
</evidence>
<evidence type="ECO:0000313" key="6">
    <source>
        <dbReference type="Proteomes" id="UP000720189"/>
    </source>
</evidence>
<dbReference type="SUPFAM" id="SSF52540">
    <property type="entry name" value="P-loop containing nucleoside triphosphate hydrolases"/>
    <property type="match status" value="1"/>
</dbReference>
<dbReference type="Pfam" id="PF24883">
    <property type="entry name" value="NPHP3_N"/>
    <property type="match status" value="1"/>
</dbReference>
<dbReference type="GeneID" id="70231615"/>
<gene>
    <name evidence="5" type="ORF">BKA55DRAFT_85242</name>
</gene>
<dbReference type="InterPro" id="IPR056884">
    <property type="entry name" value="NPHP3-like_N"/>
</dbReference>
<dbReference type="RefSeq" id="XP_046047686.1">
    <property type="nucleotide sequence ID" value="XM_046201661.1"/>
</dbReference>
<dbReference type="Gene3D" id="1.25.40.10">
    <property type="entry name" value="Tetratricopeptide repeat domain"/>
    <property type="match status" value="4"/>
</dbReference>
<dbReference type="Proteomes" id="UP000720189">
    <property type="component" value="Unassembled WGS sequence"/>
</dbReference>
<protein>
    <recommendedName>
        <fullName evidence="7">NACHT domain-containing protein</fullName>
    </recommendedName>
</protein>
<evidence type="ECO:0000259" key="3">
    <source>
        <dbReference type="Pfam" id="PF24809"/>
    </source>
</evidence>
<name>A0A9P9GTM0_FUSRE</name>
<feature type="domain" description="Nephrocystin 3-like N-terminal" evidence="4">
    <location>
        <begin position="275"/>
        <end position="447"/>
    </location>
</feature>
<evidence type="ECO:0000313" key="5">
    <source>
        <dbReference type="EMBL" id="KAH7244463.1"/>
    </source>
</evidence>
<evidence type="ECO:0000256" key="1">
    <source>
        <dbReference type="ARBA" id="ARBA00022737"/>
    </source>
</evidence>
<dbReference type="InterPro" id="IPR011990">
    <property type="entry name" value="TPR-like_helical_dom_sf"/>
</dbReference>
<proteinExistence type="predicted"/>
<evidence type="ECO:0000256" key="2">
    <source>
        <dbReference type="SAM" id="MobiDB-lite"/>
    </source>
</evidence>
<dbReference type="InterPro" id="IPR027417">
    <property type="entry name" value="P-loop_NTPase"/>
</dbReference>
<dbReference type="InterPro" id="IPR056125">
    <property type="entry name" value="DUF7708"/>
</dbReference>
<dbReference type="Pfam" id="PF24809">
    <property type="entry name" value="DUF7708"/>
    <property type="match status" value="1"/>
</dbReference>
<dbReference type="Gene3D" id="3.40.50.300">
    <property type="entry name" value="P-loop containing nucleotide triphosphate hydrolases"/>
    <property type="match status" value="1"/>
</dbReference>
<feature type="domain" description="DUF7708" evidence="3">
    <location>
        <begin position="85"/>
        <end position="221"/>
    </location>
</feature>
<sequence length="2057" mass="232024">MPSPAAAVTTSPSSTGAVAPAVDPSQIVKDAQDAAVAQCVQELGSKAAELTSGSTSLSEILALAEGERVKRAPRQGSKTEKVINFITSFARKVNEYSALVDLCISTSPEAASLVWSSCKILLTVGLAYADALEKLLATLSRIGENIGRFERYRNLFLSSVPMQHALGLIYADIIDISVTAAVFYSRSNIRNILGSIMRNFDSRFGDKISSFNQHKELVEDEVIAAYLERSLPFFTDLQDIRARLQGLRKWLSPPDREWNYMVLDRVDFTTTRYPGTCNWFRPSLRSFVDSIDDNIMVVIGAPGVGKSTLSGWILDEFETELDKKDRCTLYFHIRHHENSKCTTFDIVRGFLLQLVEAKIETPALFERLLDIHKKSVQEHAIPDSEEDLWLVFRLVAATIKDLVMVIDGLDELSDVHSGPILLFEQLVKVADTARRGENTFKVVLTTRPPYAATSAHTRQYHIEQSDTATDVATTVADNINLLEEFQGLDPKVRSDISAKVIHGADGMFLWANLIVQELRNRQSDEDIETMVKSAPKDLDELYDRMLSSLDLKSEDTRRIFSWLLVAARPLHMDELAIVLTTEPGREVTKKRKSDIAEDVRKACGPLTKIDGGFVKFVHVSLKQYMEGKPFQDKYSWNASACHDEVAFRSLAYLSFPIEGNFHSDSPGVQLTVDEITKQRFEKMVEDRKLLKYTLQYWAHHLLKSSPNGTLQGTFLKEECKDFPTHQAMAWAENILWPSTFTRKSRVQVYKIALEIREVLLDHTEFEVIQTRVGLAKALEEFGDNERASSELRNCWEACVELEGEGIETALECAKRLVLNLELRGLREKAGEMYTWIRNALSELHGPDDPLTISASRELAWFYQKYGQDQDCIDVYRGIWEVCINAFGPVDPQSIAAGTTLARTYQITKQKNESLKVYQAIWNSVREECVPPDPAYLTAAIDLFQALENCSKQEDADSFLGSVLEQCEKASPGSAMQALFVDLKLELARHYRRQGNMTESTSVILELNELCCEALAAEDVAVSSMTSIETVVAEMRQPGIKCAARLPGLLYKFLLMKHGPPDIVTVEAARQFALSLEHDSLDERARETLNDCAKKCTATGLVDIATIQAYNNLGLYDQKRNSWKEAAATWEVLLQSLWPQFLAVAEPAPPESFATEALDVAQRLGLSLEKAGQVTDAKKTYEKLFAICKKHFGIGDVKITFAADRLADILQQEDSTTAAVELYKGVYESRREAFGVSSASAVESGLRLAQFYAKVSEISKAESLYVEMLNSLERDWGKSFITAVEVSLELASVYESQSLMVYKAEKLYAGLWSLCLREKLMNTNPGNDKWKFNPSTVINLRNKLYKLYGTQRASVKFCRVAREYRQMCLESYGDGHREHIIATLRNGEILDKWRKSNEAEKIYTELLETCNRQSGPYEEADVEIRMMIGTSWERRGRAKDAMSLYEKMFEDDVSNNISSMPELMTEIALRLIQGYKKEKAGSNRSEAVFSRIIDDALSISDHNHRSTRLKSVFQFYKTLVEGKLVEAREDVLEAIWSSLKSNMGLSKDDYIWLMQRLPRLKFAEDIRNAGLDQPSTQTPTKGQLDALEGLSKSHSSQCMVELWEKWHMVCATGEITRKLASSTAASFSYSDKAGLVEAARILQQTWDDCIQAFGETDVITLDAGAQAAQIYRDKDTTDLWKRMYDACCRDSDLGPYHERSVAVGLDLGHAYCKWGPITRAAGLSKDLDKGMRDRPGGIASESDIAQYVKVAGLSSSVARAAQDSAQHNSCAETAIAHTEEVLRFALDRTKTVLGPEHKLMFEILRDLFYALMFQDQVHDMEQPLHDVWEARNSKTAWASDDISRVGDHLAQIYFESGRCFEAVRIMRQLCQHDEALHGLTAQRTLNRYNRLSSCYSAQNDFAQSLAIHRRALISFGVLAVDLGNFDEPPHMQPRRSQPTYLHGDGSRSSFGQEDNDGDNRVSFSTYRPPRARSITLRGWPNGDMLKQCNLYGRALQRLGRWEEAERVYQDLWDECRRASAGGQSWMIHKFSNVKAWNEEAKARKVGEEGLWQRQNYFR</sequence>